<evidence type="ECO:0000313" key="1">
    <source>
        <dbReference type="EMBL" id="CDY18117.1"/>
    </source>
</evidence>
<dbReference type="Proteomes" id="UP000028999">
    <property type="component" value="Unassembled WGS sequence"/>
</dbReference>
<dbReference type="EMBL" id="LK032082">
    <property type="protein sequence ID" value="CDY18117.1"/>
    <property type="molecule type" value="Genomic_DNA"/>
</dbReference>
<evidence type="ECO:0000313" key="2">
    <source>
        <dbReference type="Proteomes" id="UP000028999"/>
    </source>
</evidence>
<reference evidence="1 2" key="1">
    <citation type="journal article" date="2014" name="Science">
        <title>Plant genetics. Early allopolyploid evolution in the post-Neolithic Brassica napus oilseed genome.</title>
        <authorList>
            <person name="Chalhoub B."/>
            <person name="Denoeud F."/>
            <person name="Liu S."/>
            <person name="Parkin I.A."/>
            <person name="Tang H."/>
            <person name="Wang X."/>
            <person name="Chiquet J."/>
            <person name="Belcram H."/>
            <person name="Tong C."/>
            <person name="Samans B."/>
            <person name="Correa M."/>
            <person name="Da Silva C."/>
            <person name="Just J."/>
            <person name="Falentin C."/>
            <person name="Koh C.S."/>
            <person name="Le Clainche I."/>
            <person name="Bernard M."/>
            <person name="Bento P."/>
            <person name="Noel B."/>
            <person name="Labadie K."/>
            <person name="Alberti A."/>
            <person name="Charles M."/>
            <person name="Arnaud D."/>
            <person name="Guo H."/>
            <person name="Daviaud C."/>
            <person name="Alamery S."/>
            <person name="Jabbari K."/>
            <person name="Zhao M."/>
            <person name="Edger P.P."/>
            <person name="Chelaifa H."/>
            <person name="Tack D."/>
            <person name="Lassalle G."/>
            <person name="Mestiri I."/>
            <person name="Schnel N."/>
            <person name="Le Paslier M.C."/>
            <person name="Fan G."/>
            <person name="Renault V."/>
            <person name="Bayer P.E."/>
            <person name="Golicz A.A."/>
            <person name="Manoli S."/>
            <person name="Lee T.H."/>
            <person name="Thi V.H."/>
            <person name="Chalabi S."/>
            <person name="Hu Q."/>
            <person name="Fan C."/>
            <person name="Tollenaere R."/>
            <person name="Lu Y."/>
            <person name="Battail C."/>
            <person name="Shen J."/>
            <person name="Sidebottom C.H."/>
            <person name="Wang X."/>
            <person name="Canaguier A."/>
            <person name="Chauveau A."/>
            <person name="Berard A."/>
            <person name="Deniot G."/>
            <person name="Guan M."/>
            <person name="Liu Z."/>
            <person name="Sun F."/>
            <person name="Lim Y.P."/>
            <person name="Lyons E."/>
            <person name="Town C.D."/>
            <person name="Bancroft I."/>
            <person name="Wang X."/>
            <person name="Meng J."/>
            <person name="Ma J."/>
            <person name="Pires J.C."/>
            <person name="King G.J."/>
            <person name="Brunel D."/>
            <person name="Delourme R."/>
            <person name="Renard M."/>
            <person name="Aury J.M."/>
            <person name="Adams K.L."/>
            <person name="Batley J."/>
            <person name="Snowdon R.J."/>
            <person name="Tost J."/>
            <person name="Edwards D."/>
            <person name="Zhou Y."/>
            <person name="Hua W."/>
            <person name="Sharpe A.G."/>
            <person name="Paterson A.H."/>
            <person name="Guan C."/>
            <person name="Wincker P."/>
        </authorList>
    </citation>
    <scope>NUCLEOTIDE SEQUENCE [LARGE SCALE GENOMIC DNA]</scope>
    <source>
        <strain evidence="2">cv. Darmor-bzh</strain>
    </source>
</reference>
<dbReference type="AlphaFoldDB" id="A0A078FZC0"/>
<protein>
    <submittedName>
        <fullName evidence="1">BnaA01g23780D protein</fullName>
    </submittedName>
</protein>
<accession>A0A078FZC0</accession>
<dbReference type="PaxDb" id="3708-A0A078FZC0"/>
<gene>
    <name evidence="1" type="primary">BnaA01g23780D</name>
    <name evidence="1" type="ORF">GSBRNA2T00002625001</name>
</gene>
<keyword evidence="2" id="KW-1185">Reference proteome</keyword>
<proteinExistence type="predicted"/>
<sequence>MRTNLSSNPIPEVYLFPWHYITQGKGFPLGLSTTM</sequence>
<name>A0A078FZC0_BRANA</name>
<dbReference type="Gramene" id="CDY18117">
    <property type="protein sequence ID" value="CDY18117"/>
    <property type="gene ID" value="GSBRNA2T00002625001"/>
</dbReference>
<organism evidence="1 2">
    <name type="scientific">Brassica napus</name>
    <name type="common">Rape</name>
    <dbReference type="NCBI Taxonomy" id="3708"/>
    <lineage>
        <taxon>Eukaryota</taxon>
        <taxon>Viridiplantae</taxon>
        <taxon>Streptophyta</taxon>
        <taxon>Embryophyta</taxon>
        <taxon>Tracheophyta</taxon>
        <taxon>Spermatophyta</taxon>
        <taxon>Magnoliopsida</taxon>
        <taxon>eudicotyledons</taxon>
        <taxon>Gunneridae</taxon>
        <taxon>Pentapetalae</taxon>
        <taxon>rosids</taxon>
        <taxon>malvids</taxon>
        <taxon>Brassicales</taxon>
        <taxon>Brassicaceae</taxon>
        <taxon>Brassiceae</taxon>
        <taxon>Brassica</taxon>
    </lineage>
</organism>